<dbReference type="PANTHER" id="PTHR23081">
    <property type="entry name" value="RNA POLYMERASE II CTD PHOSPHATASE"/>
    <property type="match status" value="1"/>
</dbReference>
<dbReference type="PROSITE" id="PS50969">
    <property type="entry name" value="FCP1"/>
    <property type="match status" value="1"/>
</dbReference>
<evidence type="ECO:0000313" key="9">
    <source>
        <dbReference type="Proteomes" id="UP000612746"/>
    </source>
</evidence>
<sequence>MMNVASILNDVPKPKTSEKKNTVLNMAAQLQYTIAAGVKRPRQDDRPAATVKMDSSVYPVNPSLPRSTSETLTPQQLENIKCPRFLPAVTQNPSIWRPQLILPDSNDSIPLVTREILHKMGDPKLLLEETYDVPGAVPRSFFVVMAHRGIAHSFIFDFPDHAWFHDLAGLRKSAYIVLRSEEGDLWELHLKPARDKANLFGYLCKHSDMLRIIKEQQEGLLRQRRLPLVLDLDDTLVRLVGNETGRYVPEDQLHLCQDRVRTLRDGRRVVLTDHVHEFLDWAKNYYDISVCSLGDQNYVDMVVSVLDPAHSRIRGIYYSARSEYEYICKSSDARRPSKDLLALYAFCAVNDKAPGCGFSLPLIVDDLTHMWPVDQHDNIIVVKEKKNATVWTVCLFPMVQTALGYVHTEFFRQLDSWYSKQHEAEAKGIPFTKDPPHAVGIYKEFLRNSLRDQIANGPPS</sequence>
<keyword evidence="9" id="KW-1185">Reference proteome</keyword>
<reference evidence="8" key="1">
    <citation type="submission" date="2020-12" db="EMBL/GenBank/DDBJ databases">
        <title>Metabolic potential, ecology and presence of endohyphal bacteria is reflected in genomic diversity of Mucoromycotina.</title>
        <authorList>
            <person name="Muszewska A."/>
            <person name="Okrasinska A."/>
            <person name="Steczkiewicz K."/>
            <person name="Drgas O."/>
            <person name="Orlowska M."/>
            <person name="Perlinska-Lenart U."/>
            <person name="Aleksandrzak-Piekarczyk T."/>
            <person name="Szatraj K."/>
            <person name="Zielenkiewicz U."/>
            <person name="Pilsyk S."/>
            <person name="Malc E."/>
            <person name="Mieczkowski P."/>
            <person name="Kruszewska J.S."/>
            <person name="Biernat P."/>
            <person name="Pawlowska J."/>
        </authorList>
    </citation>
    <scope>NUCLEOTIDE SEQUENCE</scope>
    <source>
        <strain evidence="8">WA0000051536</strain>
    </source>
</reference>
<dbReference type="InterPro" id="IPR036412">
    <property type="entry name" value="HAD-like_sf"/>
</dbReference>
<keyword evidence="4" id="KW-0539">Nucleus</keyword>
<evidence type="ECO:0000256" key="3">
    <source>
        <dbReference type="ARBA" id="ARBA00022801"/>
    </source>
</evidence>
<dbReference type="GO" id="GO:0005634">
    <property type="term" value="C:nucleus"/>
    <property type="evidence" value="ECO:0007669"/>
    <property type="project" value="UniProtKB-SubCell"/>
</dbReference>
<accession>A0A8H7Q9P4</accession>
<dbReference type="PANTHER" id="PTHR23081:SF36">
    <property type="entry name" value="RNA POLYMERASE II SUBUNIT A C-TERMINAL DOMAIN PHOSPHATASE"/>
    <property type="match status" value="1"/>
</dbReference>
<evidence type="ECO:0000256" key="4">
    <source>
        <dbReference type="ARBA" id="ARBA00023242"/>
    </source>
</evidence>
<comment type="catalytic activity">
    <reaction evidence="6">
        <text>O-phospho-L-threonyl-[protein] + H2O = L-threonyl-[protein] + phosphate</text>
        <dbReference type="Rhea" id="RHEA:47004"/>
        <dbReference type="Rhea" id="RHEA-COMP:11060"/>
        <dbReference type="Rhea" id="RHEA-COMP:11605"/>
        <dbReference type="ChEBI" id="CHEBI:15377"/>
        <dbReference type="ChEBI" id="CHEBI:30013"/>
        <dbReference type="ChEBI" id="CHEBI:43474"/>
        <dbReference type="ChEBI" id="CHEBI:61977"/>
        <dbReference type="EC" id="3.1.3.16"/>
    </reaction>
</comment>
<dbReference type="OrthoDB" id="10249888at2759"/>
<evidence type="ECO:0000256" key="5">
    <source>
        <dbReference type="ARBA" id="ARBA00047761"/>
    </source>
</evidence>
<dbReference type="InterPro" id="IPR039189">
    <property type="entry name" value="Fcp1"/>
</dbReference>
<dbReference type="EMBL" id="JAEPRA010000003">
    <property type="protein sequence ID" value="KAG2187768.1"/>
    <property type="molecule type" value="Genomic_DNA"/>
</dbReference>
<organism evidence="8 9">
    <name type="scientific">Umbelopsis vinacea</name>
    <dbReference type="NCBI Taxonomy" id="44442"/>
    <lineage>
        <taxon>Eukaryota</taxon>
        <taxon>Fungi</taxon>
        <taxon>Fungi incertae sedis</taxon>
        <taxon>Mucoromycota</taxon>
        <taxon>Mucoromycotina</taxon>
        <taxon>Umbelopsidomycetes</taxon>
        <taxon>Umbelopsidales</taxon>
        <taxon>Umbelopsidaceae</taxon>
        <taxon>Umbelopsis</taxon>
    </lineage>
</organism>
<protein>
    <recommendedName>
        <fullName evidence="2">protein-serine/threonine phosphatase</fullName>
        <ecNumber evidence="2">3.1.3.16</ecNumber>
    </recommendedName>
</protein>
<dbReference type="InterPro" id="IPR023214">
    <property type="entry name" value="HAD_sf"/>
</dbReference>
<name>A0A8H7Q9P4_9FUNG</name>
<evidence type="ECO:0000313" key="8">
    <source>
        <dbReference type="EMBL" id="KAG2187768.1"/>
    </source>
</evidence>
<comment type="subcellular location">
    <subcellularLocation>
        <location evidence="1">Nucleus</location>
    </subcellularLocation>
</comment>
<keyword evidence="3" id="KW-0378">Hydrolase</keyword>
<dbReference type="SUPFAM" id="SSF56784">
    <property type="entry name" value="HAD-like"/>
    <property type="match status" value="1"/>
</dbReference>
<gene>
    <name evidence="8" type="ORF">INT44_005458</name>
</gene>
<dbReference type="Proteomes" id="UP000612746">
    <property type="component" value="Unassembled WGS sequence"/>
</dbReference>
<evidence type="ECO:0000259" key="7">
    <source>
        <dbReference type="PROSITE" id="PS50969"/>
    </source>
</evidence>
<dbReference type="Pfam" id="PF03031">
    <property type="entry name" value="NIF"/>
    <property type="match status" value="1"/>
</dbReference>
<feature type="domain" description="FCP1 homology" evidence="7">
    <location>
        <begin position="221"/>
        <end position="406"/>
    </location>
</feature>
<evidence type="ECO:0000256" key="1">
    <source>
        <dbReference type="ARBA" id="ARBA00004123"/>
    </source>
</evidence>
<evidence type="ECO:0000256" key="6">
    <source>
        <dbReference type="ARBA" id="ARBA00048336"/>
    </source>
</evidence>
<comment type="caution">
    <text evidence="8">The sequence shown here is derived from an EMBL/GenBank/DDBJ whole genome shotgun (WGS) entry which is preliminary data.</text>
</comment>
<comment type="catalytic activity">
    <reaction evidence="5">
        <text>O-phospho-L-seryl-[protein] + H2O = L-seryl-[protein] + phosphate</text>
        <dbReference type="Rhea" id="RHEA:20629"/>
        <dbReference type="Rhea" id="RHEA-COMP:9863"/>
        <dbReference type="Rhea" id="RHEA-COMP:11604"/>
        <dbReference type="ChEBI" id="CHEBI:15377"/>
        <dbReference type="ChEBI" id="CHEBI:29999"/>
        <dbReference type="ChEBI" id="CHEBI:43474"/>
        <dbReference type="ChEBI" id="CHEBI:83421"/>
        <dbReference type="EC" id="3.1.3.16"/>
    </reaction>
</comment>
<evidence type="ECO:0000256" key="2">
    <source>
        <dbReference type="ARBA" id="ARBA00013081"/>
    </source>
</evidence>
<proteinExistence type="predicted"/>
<dbReference type="InterPro" id="IPR004274">
    <property type="entry name" value="FCP1_dom"/>
</dbReference>
<dbReference type="SMART" id="SM00577">
    <property type="entry name" value="CPDc"/>
    <property type="match status" value="1"/>
</dbReference>
<dbReference type="AlphaFoldDB" id="A0A8H7Q9P4"/>
<dbReference type="EC" id="3.1.3.16" evidence="2"/>
<dbReference type="Gene3D" id="3.40.50.1000">
    <property type="entry name" value="HAD superfamily/HAD-like"/>
    <property type="match status" value="1"/>
</dbReference>
<dbReference type="GO" id="GO:0008420">
    <property type="term" value="F:RNA polymerase II CTD heptapeptide repeat phosphatase activity"/>
    <property type="evidence" value="ECO:0007669"/>
    <property type="project" value="InterPro"/>
</dbReference>